<sequence length="224" mass="25103">MKDYDVNLGLDWLEEHYALADCRVKKITFCIPGEDEFSHPLPRNLAGRFVISAMKVMRMVNKVCHFYGQELDEKLDAAKILSWRQHRVLLTDVGGKALAAKFFNETSVPVLEEDIVRSDSECEEYLLVECCKVCNSTLLCMIRVKLESYSLIDKGMGAISCSGRSLQIAADLPVAIQVATGGSGAIRRPDGLARTGRKLWRLRPPHSKRDTPAGRLIRFDTGLF</sequence>
<accession>A0A843TGY3</accession>
<evidence type="ECO:0000313" key="1">
    <source>
        <dbReference type="EMBL" id="MQL68753.1"/>
    </source>
</evidence>
<organism evidence="1 2">
    <name type="scientific">Colocasia esculenta</name>
    <name type="common">Wild taro</name>
    <name type="synonym">Arum esculentum</name>
    <dbReference type="NCBI Taxonomy" id="4460"/>
    <lineage>
        <taxon>Eukaryota</taxon>
        <taxon>Viridiplantae</taxon>
        <taxon>Streptophyta</taxon>
        <taxon>Embryophyta</taxon>
        <taxon>Tracheophyta</taxon>
        <taxon>Spermatophyta</taxon>
        <taxon>Magnoliopsida</taxon>
        <taxon>Liliopsida</taxon>
        <taxon>Araceae</taxon>
        <taxon>Aroideae</taxon>
        <taxon>Colocasieae</taxon>
        <taxon>Colocasia</taxon>
    </lineage>
</organism>
<proteinExistence type="predicted"/>
<comment type="caution">
    <text evidence="1">The sequence shown here is derived from an EMBL/GenBank/DDBJ whole genome shotgun (WGS) entry which is preliminary data.</text>
</comment>
<dbReference type="EMBL" id="NMUH01000021">
    <property type="protein sequence ID" value="MQL68753.1"/>
    <property type="molecule type" value="Genomic_DNA"/>
</dbReference>
<reference evidence="1" key="1">
    <citation type="submission" date="2017-07" db="EMBL/GenBank/DDBJ databases">
        <title>Taro Niue Genome Assembly and Annotation.</title>
        <authorList>
            <person name="Atibalentja N."/>
            <person name="Keating K."/>
            <person name="Fields C.J."/>
        </authorList>
    </citation>
    <scope>NUCLEOTIDE SEQUENCE</scope>
    <source>
        <strain evidence="1">Niue_2</strain>
        <tissue evidence="1">Leaf</tissue>
    </source>
</reference>
<protein>
    <submittedName>
        <fullName evidence="1">Uncharacterized protein</fullName>
    </submittedName>
</protein>
<dbReference type="AlphaFoldDB" id="A0A843TGY3"/>
<name>A0A843TGY3_COLES</name>
<evidence type="ECO:0000313" key="2">
    <source>
        <dbReference type="Proteomes" id="UP000652761"/>
    </source>
</evidence>
<gene>
    <name evidence="1" type="ORF">Taro_001054</name>
</gene>
<dbReference type="Proteomes" id="UP000652761">
    <property type="component" value="Unassembled WGS sequence"/>
</dbReference>
<keyword evidence="2" id="KW-1185">Reference proteome</keyword>